<feature type="region of interest" description="Disordered" evidence="1">
    <location>
        <begin position="1"/>
        <end position="125"/>
    </location>
</feature>
<accession>A0A6A6D9Z4</accession>
<feature type="compositionally biased region" description="Polar residues" evidence="1">
    <location>
        <begin position="59"/>
        <end position="69"/>
    </location>
</feature>
<dbReference type="AlphaFoldDB" id="A0A6A6D9Z4"/>
<name>A0A6A6D9Z4_9PEZI</name>
<evidence type="ECO:0000256" key="1">
    <source>
        <dbReference type="SAM" id="MobiDB-lite"/>
    </source>
</evidence>
<gene>
    <name evidence="2" type="ORF">K469DRAFT_700078</name>
</gene>
<dbReference type="Proteomes" id="UP000800200">
    <property type="component" value="Unassembled WGS sequence"/>
</dbReference>
<feature type="compositionally biased region" description="Low complexity" evidence="1">
    <location>
        <begin position="47"/>
        <end position="57"/>
    </location>
</feature>
<feature type="compositionally biased region" description="Basic and acidic residues" evidence="1">
    <location>
        <begin position="167"/>
        <end position="179"/>
    </location>
</feature>
<organism evidence="2 3">
    <name type="scientific">Zopfia rhizophila CBS 207.26</name>
    <dbReference type="NCBI Taxonomy" id="1314779"/>
    <lineage>
        <taxon>Eukaryota</taxon>
        <taxon>Fungi</taxon>
        <taxon>Dikarya</taxon>
        <taxon>Ascomycota</taxon>
        <taxon>Pezizomycotina</taxon>
        <taxon>Dothideomycetes</taxon>
        <taxon>Dothideomycetes incertae sedis</taxon>
        <taxon>Zopfiaceae</taxon>
        <taxon>Zopfia</taxon>
    </lineage>
</organism>
<feature type="compositionally biased region" description="Basic residues" evidence="1">
    <location>
        <begin position="9"/>
        <end position="19"/>
    </location>
</feature>
<keyword evidence="3" id="KW-1185">Reference proteome</keyword>
<evidence type="ECO:0000313" key="3">
    <source>
        <dbReference type="Proteomes" id="UP000800200"/>
    </source>
</evidence>
<sequence>MTDQAATRTFRRSLRRTLQKWKDELKKDKKPKPQPASTQLLNPFPPTTTTTITSPATPNHPQLPTSASNPKPPKSRRNTAPADYFTTSKSRFRLSKRSSVLPSSTQPLSPIPSAPLPHDHPNRSATFTFTTAPEIAAQTNHESERVVEAAAVIRRDKPKDWLNPNWRAEDAKTRQEAGEMLRASSVNSGKDGTEKGPLRRWERGR</sequence>
<dbReference type="OrthoDB" id="3801269at2759"/>
<proteinExistence type="predicted"/>
<evidence type="ECO:0000313" key="2">
    <source>
        <dbReference type="EMBL" id="KAF2176354.1"/>
    </source>
</evidence>
<reference evidence="2" key="1">
    <citation type="journal article" date="2020" name="Stud. Mycol.">
        <title>101 Dothideomycetes genomes: a test case for predicting lifestyles and emergence of pathogens.</title>
        <authorList>
            <person name="Haridas S."/>
            <person name="Albert R."/>
            <person name="Binder M."/>
            <person name="Bloem J."/>
            <person name="Labutti K."/>
            <person name="Salamov A."/>
            <person name="Andreopoulos B."/>
            <person name="Baker S."/>
            <person name="Barry K."/>
            <person name="Bills G."/>
            <person name="Bluhm B."/>
            <person name="Cannon C."/>
            <person name="Castanera R."/>
            <person name="Culley D."/>
            <person name="Daum C."/>
            <person name="Ezra D."/>
            <person name="Gonzalez J."/>
            <person name="Henrissat B."/>
            <person name="Kuo A."/>
            <person name="Liang C."/>
            <person name="Lipzen A."/>
            <person name="Lutzoni F."/>
            <person name="Magnuson J."/>
            <person name="Mondo S."/>
            <person name="Nolan M."/>
            <person name="Ohm R."/>
            <person name="Pangilinan J."/>
            <person name="Park H.-J."/>
            <person name="Ramirez L."/>
            <person name="Alfaro M."/>
            <person name="Sun H."/>
            <person name="Tritt A."/>
            <person name="Yoshinaga Y."/>
            <person name="Zwiers L.-H."/>
            <person name="Turgeon B."/>
            <person name="Goodwin S."/>
            <person name="Spatafora J."/>
            <person name="Crous P."/>
            <person name="Grigoriev I."/>
        </authorList>
    </citation>
    <scope>NUCLEOTIDE SEQUENCE</scope>
    <source>
        <strain evidence="2">CBS 207.26</strain>
    </source>
</reference>
<feature type="compositionally biased region" description="Basic and acidic residues" evidence="1">
    <location>
        <begin position="191"/>
        <end position="205"/>
    </location>
</feature>
<protein>
    <submittedName>
        <fullName evidence="2">Uncharacterized protein</fullName>
    </submittedName>
</protein>
<dbReference type="EMBL" id="ML994710">
    <property type="protein sequence ID" value="KAF2176354.1"/>
    <property type="molecule type" value="Genomic_DNA"/>
</dbReference>
<feature type="region of interest" description="Disordered" evidence="1">
    <location>
        <begin position="160"/>
        <end position="205"/>
    </location>
</feature>